<dbReference type="PANTHER" id="PTHR43037:SF1">
    <property type="entry name" value="BLL1128 PROTEIN"/>
    <property type="match status" value="1"/>
</dbReference>
<dbReference type="InterPro" id="IPR029058">
    <property type="entry name" value="AB_hydrolase_fold"/>
</dbReference>
<keyword evidence="1 2" id="KW-0732">Signal</keyword>
<dbReference type="Proteomes" id="UP000276010">
    <property type="component" value="Unassembled WGS sequence"/>
</dbReference>
<name>A0A3R8LB20_BIBTR</name>
<sequence>MNLNSQHSLGKLMHRALLSFMLLACVPAAQAGMQSAKVISEPSGYGQRYSRVIIRYDELLNAEYLPNLSAFTLKDHQIERISLGKCVDNRKICRSHELVLHLAIPDPNDRYLKVTMQPAPRTAALERQPQFQIIQTENIYAEQQNSIIEIAPQQIETQTVSHQIAEQFEQREFHDKSGVKIRYNLFVPQNYDPQKNYPLVMFIHDAEATNSNVRNTLWQGNGATTWADPIWQNEHPAFVLAPQFDHPIVNDNADYPTDLDPTLNLIKSLMAEYSIDENRLYTTGQSDGAMMSIAMNIKYPDFFAASYIVAGQWAAEKVAPMARTHQFILVSEDDPKAFPEQNKIIEELALNGAIVQKAILPNGNADLSQINQEVEQLLAREGNIYYMTVKSQTLPDQAQANAKSLTGAHIATWKIAYDIKTIKEWLFQQNKR</sequence>
<dbReference type="PANTHER" id="PTHR43037">
    <property type="entry name" value="UNNAMED PRODUCT-RELATED"/>
    <property type="match status" value="1"/>
</dbReference>
<comment type="caution">
    <text evidence="3">The sequence shown here is derived from an EMBL/GenBank/DDBJ whole genome shotgun (WGS) entry which is preliminary data.</text>
</comment>
<proteinExistence type="predicted"/>
<dbReference type="AlphaFoldDB" id="A0A3R8LB20"/>
<accession>A0A3R8LB20</accession>
<feature type="chain" id="PRO_5018761736" description="Pyrroline-5-carboxylate reductase" evidence="2">
    <location>
        <begin position="32"/>
        <end position="432"/>
    </location>
</feature>
<dbReference type="EMBL" id="RRUC01000040">
    <property type="protein sequence ID" value="RRN01724.1"/>
    <property type="molecule type" value="Genomic_DNA"/>
</dbReference>
<dbReference type="SUPFAM" id="SSF53474">
    <property type="entry name" value="alpha/beta-Hydrolases"/>
    <property type="match status" value="1"/>
</dbReference>
<feature type="signal peptide" evidence="2">
    <location>
        <begin position="1"/>
        <end position="31"/>
    </location>
</feature>
<evidence type="ECO:0000256" key="2">
    <source>
        <dbReference type="SAM" id="SignalP"/>
    </source>
</evidence>
<protein>
    <recommendedName>
        <fullName evidence="5">Pyrroline-5-carboxylate reductase</fullName>
    </recommendedName>
</protein>
<evidence type="ECO:0008006" key="5">
    <source>
        <dbReference type="Google" id="ProtNLM"/>
    </source>
</evidence>
<organism evidence="3 4">
    <name type="scientific">Bibersteinia trehalosi</name>
    <name type="common">Pasteurella trehalosi</name>
    <dbReference type="NCBI Taxonomy" id="47735"/>
    <lineage>
        <taxon>Bacteria</taxon>
        <taxon>Pseudomonadati</taxon>
        <taxon>Pseudomonadota</taxon>
        <taxon>Gammaproteobacteria</taxon>
        <taxon>Pasteurellales</taxon>
        <taxon>Pasteurellaceae</taxon>
        <taxon>Bibersteinia</taxon>
    </lineage>
</organism>
<evidence type="ECO:0000313" key="4">
    <source>
        <dbReference type="Proteomes" id="UP000276010"/>
    </source>
</evidence>
<gene>
    <name evidence="3" type="ORF">EIM44_09390</name>
</gene>
<evidence type="ECO:0000256" key="1">
    <source>
        <dbReference type="ARBA" id="ARBA00022729"/>
    </source>
</evidence>
<dbReference type="Gene3D" id="3.40.50.1820">
    <property type="entry name" value="alpha/beta hydrolase"/>
    <property type="match status" value="1"/>
</dbReference>
<reference evidence="3 4" key="1">
    <citation type="submission" date="2018-11" db="EMBL/GenBank/DDBJ databases">
        <title>Whole genome sequence of Bibersteinia trehalosi strain OADDL-BT1 an multidrug resistant pathogen isolate.</title>
        <authorList>
            <person name="Couger M."/>
            <person name="Ramachandran A."/>
        </authorList>
    </citation>
    <scope>NUCLEOTIDE SEQUENCE [LARGE SCALE GENOMIC DNA]</scope>
    <source>
        <strain evidence="3 4">OADDL-BT1</strain>
    </source>
</reference>
<dbReference type="InterPro" id="IPR050955">
    <property type="entry name" value="Plant_Biomass_Hydrol_Est"/>
</dbReference>
<evidence type="ECO:0000313" key="3">
    <source>
        <dbReference type="EMBL" id="RRN01724.1"/>
    </source>
</evidence>
<dbReference type="STRING" id="1263831.F543_3160"/>